<proteinExistence type="predicted"/>
<dbReference type="Pfam" id="PF05145">
    <property type="entry name" value="AbrB"/>
    <property type="match status" value="1"/>
</dbReference>
<evidence type="ECO:0000256" key="1">
    <source>
        <dbReference type="SAM" id="MobiDB-lite"/>
    </source>
</evidence>
<keyword evidence="2" id="KW-1133">Transmembrane helix</keyword>
<feature type="region of interest" description="Disordered" evidence="1">
    <location>
        <begin position="1"/>
        <end position="27"/>
    </location>
</feature>
<comment type="caution">
    <text evidence="3">The sequence shown here is derived from an EMBL/GenBank/DDBJ whole genome shotgun (WGS) entry which is preliminary data.</text>
</comment>
<feature type="transmembrane region" description="Helical" evidence="2">
    <location>
        <begin position="234"/>
        <end position="254"/>
    </location>
</feature>
<evidence type="ECO:0000313" key="4">
    <source>
        <dbReference type="Proteomes" id="UP000248311"/>
    </source>
</evidence>
<keyword evidence="2" id="KW-0812">Transmembrane</keyword>
<feature type="transmembrane region" description="Helical" evidence="2">
    <location>
        <begin position="171"/>
        <end position="189"/>
    </location>
</feature>
<dbReference type="EMBL" id="QJTE01000004">
    <property type="protein sequence ID" value="PYE82356.1"/>
    <property type="molecule type" value="Genomic_DNA"/>
</dbReference>
<feature type="transmembrane region" description="Helical" evidence="2">
    <location>
        <begin position="209"/>
        <end position="227"/>
    </location>
</feature>
<dbReference type="InterPro" id="IPR017516">
    <property type="entry name" value="AbrB_dup"/>
</dbReference>
<feature type="transmembrane region" description="Helical" evidence="2">
    <location>
        <begin position="54"/>
        <end position="74"/>
    </location>
</feature>
<gene>
    <name evidence="3" type="ORF">DFP88_104110</name>
</gene>
<protein>
    <recommendedName>
        <fullName evidence="5">AbrB family transcriptional regulator</fullName>
    </recommendedName>
</protein>
<feature type="transmembrane region" description="Helical" evidence="2">
    <location>
        <begin position="108"/>
        <end position="128"/>
    </location>
</feature>
<evidence type="ECO:0000313" key="3">
    <source>
        <dbReference type="EMBL" id="PYE82356.1"/>
    </source>
</evidence>
<reference evidence="3 4" key="1">
    <citation type="submission" date="2018-06" db="EMBL/GenBank/DDBJ databases">
        <title>Genomic Encyclopedia of Type Strains, Phase III (KMG-III): the genomes of soil and plant-associated and newly described type strains.</title>
        <authorList>
            <person name="Whitman W."/>
        </authorList>
    </citation>
    <scope>NUCLEOTIDE SEQUENCE [LARGE SCALE GENOMIC DNA]</scope>
    <source>
        <strain evidence="3 4">CECT 9025</strain>
    </source>
</reference>
<accession>A0A318SNU0</accession>
<dbReference type="NCBIfam" id="TIGR03082">
    <property type="entry name" value="Gneg_AbrB_dup"/>
    <property type="match status" value="2"/>
</dbReference>
<feature type="transmembrane region" description="Helical" evidence="2">
    <location>
        <begin position="349"/>
        <end position="367"/>
    </location>
</feature>
<dbReference type="PANTHER" id="PTHR38457:SF1">
    <property type="entry name" value="REGULATOR ABRB-RELATED"/>
    <property type="match status" value="1"/>
</dbReference>
<feature type="transmembrane region" description="Helical" evidence="2">
    <location>
        <begin position="80"/>
        <end position="101"/>
    </location>
</feature>
<keyword evidence="2" id="KW-0472">Membrane</keyword>
<dbReference type="PANTHER" id="PTHR38457">
    <property type="entry name" value="REGULATOR ABRB-RELATED"/>
    <property type="match status" value="1"/>
</dbReference>
<feature type="transmembrane region" description="Helical" evidence="2">
    <location>
        <begin position="140"/>
        <end position="159"/>
    </location>
</feature>
<dbReference type="AlphaFoldDB" id="A0A318SNU0"/>
<name>A0A318SNU0_9RHOB</name>
<dbReference type="InterPro" id="IPR007820">
    <property type="entry name" value="AbrB_fam"/>
</dbReference>
<evidence type="ECO:0008006" key="5">
    <source>
        <dbReference type="Google" id="ProtNLM"/>
    </source>
</evidence>
<keyword evidence="4" id="KW-1185">Reference proteome</keyword>
<dbReference type="PIRSF" id="PIRSF038991">
    <property type="entry name" value="Protein_AbrB"/>
    <property type="match status" value="1"/>
</dbReference>
<sequence>MMRGRSAPRFAIPADSPHPRPAAPGPAQRGLRWAGLIALAALAAGGLERAGLPAALLLGPMLVAIGFGLGGAKLAIPRPLFSLCQALVGCMIAQSLSLSVLQEVGRDWPIFALGVTSVIAAGFASGWVLARLEVLPGSTAIWGSAPGAASAMVLMCGDFGADMRLVAFMQYTRVLIVALLAALVAHLATGGAGQGAEAVDWLAVPDWPGLAATLALALGSVLLGRWLPIPGAALLLPLIGGAVLEGTGVIEIVLPQPLLALAYACVGIGVGLRFDRAVTGHALRALPRILAAIACLVALCGLMAGALVVFAGIDPLSAYLATSPGGADTVAIIASATDVDVAFVMAMQMARFLLILITGPTLARMVARRFGS</sequence>
<organism evidence="3 4">
    <name type="scientific">Pseudoroseicyclus aestuarii</name>
    <dbReference type="NCBI Taxonomy" id="1795041"/>
    <lineage>
        <taxon>Bacteria</taxon>
        <taxon>Pseudomonadati</taxon>
        <taxon>Pseudomonadota</taxon>
        <taxon>Alphaproteobacteria</taxon>
        <taxon>Rhodobacterales</taxon>
        <taxon>Paracoccaceae</taxon>
        <taxon>Pseudoroseicyclus</taxon>
    </lineage>
</organism>
<dbReference type="GO" id="GO:0016020">
    <property type="term" value="C:membrane"/>
    <property type="evidence" value="ECO:0007669"/>
    <property type="project" value="InterPro"/>
</dbReference>
<feature type="transmembrane region" description="Helical" evidence="2">
    <location>
        <begin position="290"/>
        <end position="313"/>
    </location>
</feature>
<dbReference type="GO" id="GO:0010468">
    <property type="term" value="P:regulation of gene expression"/>
    <property type="evidence" value="ECO:0007669"/>
    <property type="project" value="InterPro"/>
</dbReference>
<dbReference type="Proteomes" id="UP000248311">
    <property type="component" value="Unassembled WGS sequence"/>
</dbReference>
<feature type="transmembrane region" description="Helical" evidence="2">
    <location>
        <begin position="260"/>
        <end position="278"/>
    </location>
</feature>
<evidence type="ECO:0000256" key="2">
    <source>
        <dbReference type="SAM" id="Phobius"/>
    </source>
</evidence>